<organism evidence="2 3">
    <name type="scientific">Mariprofundus erugo</name>
    <dbReference type="NCBI Taxonomy" id="2528639"/>
    <lineage>
        <taxon>Bacteria</taxon>
        <taxon>Pseudomonadati</taxon>
        <taxon>Pseudomonadota</taxon>
        <taxon>Candidatius Mariprofundia</taxon>
        <taxon>Mariprofundales</taxon>
        <taxon>Mariprofundaceae</taxon>
        <taxon>Mariprofundus</taxon>
    </lineage>
</organism>
<dbReference type="Pfam" id="PF16868">
    <property type="entry name" value="NMT1_3"/>
    <property type="match status" value="1"/>
</dbReference>
<proteinExistence type="predicted"/>
<keyword evidence="1" id="KW-0472">Membrane</keyword>
<evidence type="ECO:0000313" key="3">
    <source>
        <dbReference type="Proteomes" id="UP000306585"/>
    </source>
</evidence>
<evidence type="ECO:0000313" key="2">
    <source>
        <dbReference type="EMBL" id="TLS68508.1"/>
    </source>
</evidence>
<dbReference type="InterPro" id="IPR011852">
    <property type="entry name" value="TRAP_TAXI"/>
</dbReference>
<dbReference type="RefSeq" id="WP_138238124.1">
    <property type="nucleotide sequence ID" value="NZ_VBRY01000002.1"/>
</dbReference>
<dbReference type="PANTHER" id="PTHR42941">
    <property type="entry name" value="SLL1037 PROTEIN"/>
    <property type="match status" value="1"/>
</dbReference>
<dbReference type="Proteomes" id="UP000306585">
    <property type="component" value="Unassembled WGS sequence"/>
</dbReference>
<dbReference type="PANTHER" id="PTHR42941:SF1">
    <property type="entry name" value="SLL1037 PROTEIN"/>
    <property type="match status" value="1"/>
</dbReference>
<keyword evidence="1" id="KW-0812">Transmembrane</keyword>
<reference evidence="2 3" key="1">
    <citation type="journal article" date="2019" name="Appl. Environ. Microbiol.">
        <title>Environmental Evidence and Genomic Insight of Iron-oxidizing Bacteria Preference Towards More Corrosion Resistant Stainless Steel at Higher Salinities.</title>
        <authorList>
            <person name="Garrison C.E."/>
            <person name="Price K.A."/>
            <person name="Field E.K."/>
        </authorList>
    </citation>
    <scope>NUCLEOTIDE SEQUENCE [LARGE SCALE GENOMIC DNA]</scope>
    <source>
        <strain evidence="2 3">P3</strain>
    </source>
</reference>
<dbReference type="SUPFAM" id="SSF53850">
    <property type="entry name" value="Periplasmic binding protein-like II"/>
    <property type="match status" value="1"/>
</dbReference>
<dbReference type="Gene3D" id="3.40.190.10">
    <property type="entry name" value="Periplasmic binding protein-like II"/>
    <property type="match status" value="2"/>
</dbReference>
<feature type="transmembrane region" description="Helical" evidence="1">
    <location>
        <begin position="326"/>
        <end position="345"/>
    </location>
</feature>
<accession>A0A5R9GSD4</accession>
<protein>
    <submittedName>
        <fullName evidence="2">TAXI family TRAP transporter solute-binding subunit</fullName>
    </submittedName>
</protein>
<name>A0A5R9GSD4_9PROT</name>
<comment type="caution">
    <text evidence="2">The sequence shown here is derived from an EMBL/GenBank/DDBJ whole genome shotgun (WGS) entry which is preliminary data.</text>
</comment>
<keyword evidence="3" id="KW-1185">Reference proteome</keyword>
<dbReference type="EMBL" id="VBRY01000002">
    <property type="protein sequence ID" value="TLS68508.1"/>
    <property type="molecule type" value="Genomic_DNA"/>
</dbReference>
<dbReference type="NCBIfam" id="TIGR02122">
    <property type="entry name" value="TRAP_TAXI"/>
    <property type="match status" value="1"/>
</dbReference>
<keyword evidence="1" id="KW-1133">Transmembrane helix</keyword>
<dbReference type="AlphaFoldDB" id="A0A5R9GSD4"/>
<gene>
    <name evidence="2" type="ORF">FEF65_01990</name>
</gene>
<sequence length="423" mass="46096">MLADKLKTLLPALLLLLAGFILAYQFVDPAPPSHITIATGQPDGAYARFASQLKEQLAYQGITADIQYSAGSLDNIARLQQGKADIAYVQSGLADKSSGLESLGSMYDEPLWIFLANGVHATLLRDMKGLRLATGQSGSGSYALASMLLNENGVSTDNSHWLPLPPDEAATALISGKADVAFMVGAATSAAIARLASARDIRLMNMIRADAYTLRHRTLSTLLLPRGTLNPAEDLPATDTRLLAPAATLLVNPSLHPALQDLVLQAAATIHGAGNLFSPAGAFPSAYRSGLPLSHSAERYYRAGPTFLQRYLPFWAATMVDRLKVMLLPFIALLIPLIKVMPPLYRWQVRSRIYRWYGKIADIDHALSAGLSIEQLHSLVAELEHLEDEVRKIRVPLSYADELYDLRLHLALVQQQIDKARSK</sequence>
<evidence type="ECO:0000256" key="1">
    <source>
        <dbReference type="SAM" id="Phobius"/>
    </source>
</evidence>